<accession>A0ABS5H795</accession>
<dbReference type="InterPro" id="IPR013969">
    <property type="entry name" value="Oligosacch_biosynth_Alg14"/>
</dbReference>
<name>A0ABS5H795_9GAMM</name>
<evidence type="ECO:0008006" key="3">
    <source>
        <dbReference type="Google" id="ProtNLM"/>
    </source>
</evidence>
<reference evidence="2" key="2">
    <citation type="submission" date="2023-07" db="EMBL/GenBank/DDBJ databases">
        <title>Marinomonas vulgaris A79, complete genome.</title>
        <authorList>
            <person name="Ying J.-J."/>
        </authorList>
    </citation>
    <scope>NUCLEOTIDE SEQUENCE [LARGE SCALE GENOMIC DNA]</scope>
    <source>
        <strain evidence="2">A79</strain>
    </source>
</reference>
<dbReference type="Pfam" id="PF08660">
    <property type="entry name" value="Alg14"/>
    <property type="match status" value="1"/>
</dbReference>
<comment type="caution">
    <text evidence="1">The sequence shown here is derived from an EMBL/GenBank/DDBJ whole genome shotgun (WGS) entry which is preliminary data.</text>
</comment>
<gene>
    <name evidence="1" type="ORF">J9B83_01390</name>
</gene>
<dbReference type="Gene3D" id="3.40.50.2000">
    <property type="entry name" value="Glycogen Phosphorylase B"/>
    <property type="match status" value="1"/>
</dbReference>
<evidence type="ECO:0000313" key="2">
    <source>
        <dbReference type="Proteomes" id="UP000679722"/>
    </source>
</evidence>
<reference evidence="1 2" key="1">
    <citation type="submission" date="2021-04" db="EMBL/GenBank/DDBJ databases">
        <authorList>
            <person name="Sun C."/>
        </authorList>
    </citation>
    <scope>NUCLEOTIDE SEQUENCE [LARGE SCALE GENOMIC DNA]</scope>
    <source>
        <strain evidence="1 2">A79</strain>
    </source>
</reference>
<dbReference type="EMBL" id="JAGSSV010000001">
    <property type="protein sequence ID" value="MBR7887576.1"/>
    <property type="molecule type" value="Genomic_DNA"/>
</dbReference>
<proteinExistence type="predicted"/>
<keyword evidence="2" id="KW-1185">Reference proteome</keyword>
<protein>
    <recommendedName>
        <fullName evidence="3">Oligosaccharide biosynthesis protein Alg14 like protein</fullName>
    </recommendedName>
</protein>
<dbReference type="RefSeq" id="WP_211534923.1">
    <property type="nucleotide sequence ID" value="NZ_JAGSSV010000001.1"/>
</dbReference>
<organism evidence="1 2">
    <name type="scientific">Marinomonas vulgaris</name>
    <dbReference type="NCBI Taxonomy" id="2823372"/>
    <lineage>
        <taxon>Bacteria</taxon>
        <taxon>Pseudomonadati</taxon>
        <taxon>Pseudomonadota</taxon>
        <taxon>Gammaproteobacteria</taxon>
        <taxon>Oceanospirillales</taxon>
        <taxon>Oceanospirillaceae</taxon>
        <taxon>Marinomonas</taxon>
    </lineage>
</organism>
<sequence length="156" mass="17330">MDASKKFIGVSSSGGHLIQLLAIEKNIDYNFSHIITTVELKHDADNYKSIKVMDCNVNQPIRLMICFYMLVKAIYSIKPTCIISTGAAPGGLALVIGKLFRCKTIWIDSIANTKKASLTGRLVKPFCDVWVSQWEAVALENKGEYIGKSINIFNSR</sequence>
<dbReference type="Proteomes" id="UP000679722">
    <property type="component" value="Unassembled WGS sequence"/>
</dbReference>
<evidence type="ECO:0000313" key="1">
    <source>
        <dbReference type="EMBL" id="MBR7887576.1"/>
    </source>
</evidence>